<feature type="domain" description="ATPase dynein-related AAA" evidence="2">
    <location>
        <begin position="24"/>
        <end position="87"/>
    </location>
</feature>
<dbReference type="InterPro" id="IPR026983">
    <property type="entry name" value="DHC"/>
</dbReference>
<dbReference type="OrthoDB" id="6266522at2759"/>
<sequence length="203" mass="22342">MVPYHFSHFSPFTFILAIPSLELGETGWIICDGDIDPEWVESLNSVLDDNRLLSLPSGERIQFGSGARFLFETHELTRASPATVSRLGVVFVSESAVSPRLLVRAWLSRQARGPTAAAGTSGRRLGAGSSQCRLQQQRDQRADQKGDSRPGRNEQIEESGTPVEGRDKAYIEETIKGEAVKEKKLTIPEKGTDSMRADVEVEV</sequence>
<name>A0A448WNE6_9PLAT</name>
<evidence type="ECO:0000259" key="2">
    <source>
        <dbReference type="Pfam" id="PF07728"/>
    </source>
</evidence>
<dbReference type="GO" id="GO:0030286">
    <property type="term" value="C:dynein complex"/>
    <property type="evidence" value="ECO:0007669"/>
    <property type="project" value="InterPro"/>
</dbReference>
<feature type="compositionally biased region" description="Basic and acidic residues" evidence="1">
    <location>
        <begin position="164"/>
        <end position="203"/>
    </location>
</feature>
<protein>
    <recommendedName>
        <fullName evidence="2">ATPase dynein-related AAA domain-containing protein</fullName>
    </recommendedName>
</protein>
<dbReference type="InterPro" id="IPR011704">
    <property type="entry name" value="ATPase_dyneun-rel_AAA"/>
</dbReference>
<evidence type="ECO:0000313" key="4">
    <source>
        <dbReference type="Proteomes" id="UP000784294"/>
    </source>
</evidence>
<keyword evidence="4" id="KW-1185">Reference proteome</keyword>
<evidence type="ECO:0000256" key="1">
    <source>
        <dbReference type="SAM" id="MobiDB-lite"/>
    </source>
</evidence>
<dbReference type="GO" id="GO:0051959">
    <property type="term" value="F:dynein light intermediate chain binding"/>
    <property type="evidence" value="ECO:0007669"/>
    <property type="project" value="InterPro"/>
</dbReference>
<dbReference type="Pfam" id="PF07728">
    <property type="entry name" value="AAA_5"/>
    <property type="match status" value="1"/>
</dbReference>
<dbReference type="AlphaFoldDB" id="A0A448WNE6"/>
<dbReference type="PANTHER" id="PTHR45703">
    <property type="entry name" value="DYNEIN HEAVY CHAIN"/>
    <property type="match status" value="1"/>
</dbReference>
<organism evidence="3 4">
    <name type="scientific">Protopolystoma xenopodis</name>
    <dbReference type="NCBI Taxonomy" id="117903"/>
    <lineage>
        <taxon>Eukaryota</taxon>
        <taxon>Metazoa</taxon>
        <taxon>Spiralia</taxon>
        <taxon>Lophotrochozoa</taxon>
        <taxon>Platyhelminthes</taxon>
        <taxon>Monogenea</taxon>
        <taxon>Polyopisthocotylea</taxon>
        <taxon>Polystomatidea</taxon>
        <taxon>Polystomatidae</taxon>
        <taxon>Protopolystoma</taxon>
    </lineage>
</organism>
<dbReference type="EMBL" id="CAAALY010026938">
    <property type="protein sequence ID" value="VEL16048.1"/>
    <property type="molecule type" value="Genomic_DNA"/>
</dbReference>
<dbReference type="GO" id="GO:0007018">
    <property type="term" value="P:microtubule-based movement"/>
    <property type="evidence" value="ECO:0007669"/>
    <property type="project" value="InterPro"/>
</dbReference>
<dbReference type="PANTHER" id="PTHR45703:SF22">
    <property type="entry name" value="DYNEIN CYTOPLASMIC 2 HEAVY CHAIN 1"/>
    <property type="match status" value="1"/>
</dbReference>
<dbReference type="GO" id="GO:0005524">
    <property type="term" value="F:ATP binding"/>
    <property type="evidence" value="ECO:0007669"/>
    <property type="project" value="InterPro"/>
</dbReference>
<proteinExistence type="predicted"/>
<feature type="compositionally biased region" description="Basic and acidic residues" evidence="1">
    <location>
        <begin position="136"/>
        <end position="155"/>
    </location>
</feature>
<feature type="region of interest" description="Disordered" evidence="1">
    <location>
        <begin position="113"/>
        <end position="203"/>
    </location>
</feature>
<comment type="caution">
    <text evidence="3">The sequence shown here is derived from an EMBL/GenBank/DDBJ whole genome shotgun (WGS) entry which is preliminary data.</text>
</comment>
<dbReference type="InterPro" id="IPR027417">
    <property type="entry name" value="P-loop_NTPase"/>
</dbReference>
<dbReference type="Gene3D" id="3.40.50.300">
    <property type="entry name" value="P-loop containing nucleotide triphosphate hydrolases"/>
    <property type="match status" value="1"/>
</dbReference>
<feature type="non-terminal residue" evidence="3">
    <location>
        <position position="203"/>
    </location>
</feature>
<dbReference type="Proteomes" id="UP000784294">
    <property type="component" value="Unassembled WGS sequence"/>
</dbReference>
<accession>A0A448WNE6</accession>
<dbReference type="GO" id="GO:0016887">
    <property type="term" value="F:ATP hydrolysis activity"/>
    <property type="evidence" value="ECO:0007669"/>
    <property type="project" value="InterPro"/>
</dbReference>
<evidence type="ECO:0000313" key="3">
    <source>
        <dbReference type="EMBL" id="VEL16048.1"/>
    </source>
</evidence>
<dbReference type="GO" id="GO:0045505">
    <property type="term" value="F:dynein intermediate chain binding"/>
    <property type="evidence" value="ECO:0007669"/>
    <property type="project" value="InterPro"/>
</dbReference>
<reference evidence="3" key="1">
    <citation type="submission" date="2018-11" db="EMBL/GenBank/DDBJ databases">
        <authorList>
            <consortium name="Pathogen Informatics"/>
        </authorList>
    </citation>
    <scope>NUCLEOTIDE SEQUENCE</scope>
</reference>
<gene>
    <name evidence="3" type="ORF">PXEA_LOCUS9488</name>
</gene>